<proteinExistence type="predicted"/>
<dbReference type="Gene3D" id="2.60.40.1220">
    <property type="match status" value="1"/>
</dbReference>
<dbReference type="EMBL" id="JPVR01000063">
    <property type="protein sequence ID" value="KGR88043.1"/>
    <property type="molecule type" value="Genomic_DNA"/>
</dbReference>
<dbReference type="InterPro" id="IPR032812">
    <property type="entry name" value="SbsA_Ig"/>
</dbReference>
<organism evidence="5 6">
    <name type="scientific">Lysinibacillus boronitolerans JCM 21713 = 10a = NBRC 103108</name>
    <dbReference type="NCBI Taxonomy" id="1294264"/>
    <lineage>
        <taxon>Bacteria</taxon>
        <taxon>Bacillati</taxon>
        <taxon>Bacillota</taxon>
        <taxon>Bacilli</taxon>
        <taxon>Bacillales</taxon>
        <taxon>Bacillaceae</taxon>
        <taxon>Lysinibacillus</taxon>
    </lineage>
</organism>
<evidence type="ECO:0000313" key="6">
    <source>
        <dbReference type="Proteomes" id="UP000030487"/>
    </source>
</evidence>
<feature type="coiled-coil region" evidence="2">
    <location>
        <begin position="291"/>
        <end position="318"/>
    </location>
</feature>
<evidence type="ECO:0000256" key="2">
    <source>
        <dbReference type="SAM" id="Coils"/>
    </source>
</evidence>
<feature type="coiled-coil region" evidence="2">
    <location>
        <begin position="194"/>
        <end position="234"/>
    </location>
</feature>
<protein>
    <recommendedName>
        <fullName evidence="4">SbsA Ig-like domain-containing protein</fullName>
    </recommendedName>
</protein>
<comment type="caution">
    <text evidence="5">The sequence shown here is derived from an EMBL/GenBank/DDBJ whole genome shotgun (WGS) entry which is preliminary data.</text>
</comment>
<evidence type="ECO:0000259" key="4">
    <source>
        <dbReference type="Pfam" id="PF13205"/>
    </source>
</evidence>
<feature type="domain" description="SbsA Ig-like" evidence="4">
    <location>
        <begin position="31"/>
        <end position="120"/>
    </location>
</feature>
<keyword evidence="2" id="KW-0175">Coiled coil</keyword>
<dbReference type="InterPro" id="IPR014755">
    <property type="entry name" value="Cu-Rt/internalin_Ig-like"/>
</dbReference>
<dbReference type="RefSeq" id="WP_036076125.1">
    <property type="nucleotide sequence ID" value="NZ_AVCW01000019.1"/>
</dbReference>
<evidence type="ECO:0000256" key="3">
    <source>
        <dbReference type="SAM" id="SignalP"/>
    </source>
</evidence>
<reference evidence="5 6" key="1">
    <citation type="submission" date="2014-02" db="EMBL/GenBank/DDBJ databases">
        <title>Draft genome sequence of Lysinibacillus boronitolerans NBRC 103108.</title>
        <authorList>
            <person name="Zhang F."/>
            <person name="Wang G."/>
            <person name="Zhang L."/>
        </authorList>
    </citation>
    <scope>NUCLEOTIDE SEQUENCE [LARGE SCALE GENOMIC DNA]</scope>
    <source>
        <strain evidence="5 6">NBRC 103108</strain>
    </source>
</reference>
<feature type="signal peptide" evidence="3">
    <location>
        <begin position="1"/>
        <end position="23"/>
    </location>
</feature>
<keyword evidence="6" id="KW-1185">Reference proteome</keyword>
<sequence length="333" mass="38755">MKKTIQLMGCLLFLFCFTKTVYASDTEWIAKTNINVEKEWTVTFNEPIDVSTVSNDTFYIIDTNGNRYESLVVALDEYRVLVTPINQGYNPNTTYSLIVNNVKNFKGKSLEGKVKMNFTTESFFTNELSNAEYLLLAKEVQLKIDKIKIYYPIGRLSDYEFKRSYDKMLKKMKLLKESIALYELDNSYEGKLNLKNAKEQLGKVKSELDDFLIARRAQLQLRSLENILIEYTAKYDNDNNHAIIDKKITEIQRQFPVGNYSDYEYEKVIKEKSAEISTTNYNITILALDTSAQADKKRKELQAQLAELELDLDEIRTKRSSQLRIRSLESLRD</sequence>
<gene>
    <name evidence="5" type="ORF">CD31_05120</name>
</gene>
<name>A0ABR4Y2W8_9BACI</name>
<accession>A0ABR4Y2W8</accession>
<evidence type="ECO:0000313" key="5">
    <source>
        <dbReference type="EMBL" id="KGR88043.1"/>
    </source>
</evidence>
<dbReference type="Proteomes" id="UP000030487">
    <property type="component" value="Unassembled WGS sequence"/>
</dbReference>
<keyword evidence="1 3" id="KW-0732">Signal</keyword>
<feature type="chain" id="PRO_5045281176" description="SbsA Ig-like domain-containing protein" evidence="3">
    <location>
        <begin position="24"/>
        <end position="333"/>
    </location>
</feature>
<evidence type="ECO:0000256" key="1">
    <source>
        <dbReference type="ARBA" id="ARBA00022729"/>
    </source>
</evidence>
<dbReference type="Pfam" id="PF13205">
    <property type="entry name" value="Big_5"/>
    <property type="match status" value="1"/>
</dbReference>